<dbReference type="HOGENOM" id="CLU_401278_0_0_1"/>
<dbReference type="GO" id="GO:0031436">
    <property type="term" value="C:BRCA1-BARD1 complex"/>
    <property type="evidence" value="ECO:0007669"/>
    <property type="project" value="EnsemblMetazoa"/>
</dbReference>
<dbReference type="GO" id="GO:0006281">
    <property type="term" value="P:DNA repair"/>
    <property type="evidence" value="ECO:0007669"/>
    <property type="project" value="EnsemblMetazoa"/>
</dbReference>
<dbReference type="OMA" id="WLIEAIL"/>
<dbReference type="InterPro" id="IPR001357">
    <property type="entry name" value="BRCT_dom"/>
</dbReference>
<feature type="domain" description="RING-type" evidence="7">
    <location>
        <begin position="18"/>
        <end position="66"/>
    </location>
</feature>
<feature type="compositionally biased region" description="Basic and acidic residues" evidence="6">
    <location>
        <begin position="166"/>
        <end position="193"/>
    </location>
</feature>
<dbReference type="Gene3D" id="3.30.40.10">
    <property type="entry name" value="Zinc/RING finger domain, C3HC4 (zinc finger)"/>
    <property type="match status" value="1"/>
</dbReference>
<dbReference type="GO" id="GO:0008270">
    <property type="term" value="F:zinc ion binding"/>
    <property type="evidence" value="ECO:0007669"/>
    <property type="project" value="UniProtKB-KW"/>
</dbReference>
<feature type="compositionally biased region" description="Basic and acidic residues" evidence="6">
    <location>
        <begin position="286"/>
        <end position="297"/>
    </location>
</feature>
<dbReference type="Proteomes" id="UP000008068">
    <property type="component" value="Unassembled WGS sequence"/>
</dbReference>
<feature type="region of interest" description="Disordered" evidence="6">
    <location>
        <begin position="286"/>
        <end position="342"/>
    </location>
</feature>
<dbReference type="PANTHER" id="PTHR22956">
    <property type="entry name" value="ANKYRIN REPEAT-CONTAINING PROTEIN F37A4.4-RELATED-RELATED"/>
    <property type="match status" value="1"/>
</dbReference>
<evidence type="ECO:0000313" key="9">
    <source>
        <dbReference type="EMBL" id="EGT52244.1"/>
    </source>
</evidence>
<reference evidence="10" key="1">
    <citation type="submission" date="2011-07" db="EMBL/GenBank/DDBJ databases">
        <authorList>
            <consortium name="Caenorhabditis brenneri Sequencing and Analysis Consortium"/>
            <person name="Wilson R.K."/>
        </authorList>
    </citation>
    <scope>NUCLEOTIDE SEQUENCE [LARGE SCALE GENOMIC DNA]</scope>
    <source>
        <strain evidence="10">PB2801</strain>
    </source>
</reference>
<evidence type="ECO:0000259" key="7">
    <source>
        <dbReference type="PROSITE" id="PS50089"/>
    </source>
</evidence>
<evidence type="ECO:0000256" key="2">
    <source>
        <dbReference type="ARBA" id="ARBA00022771"/>
    </source>
</evidence>
<organism evidence="10">
    <name type="scientific">Caenorhabditis brenneri</name>
    <name type="common">Nematode worm</name>
    <dbReference type="NCBI Taxonomy" id="135651"/>
    <lineage>
        <taxon>Eukaryota</taxon>
        <taxon>Metazoa</taxon>
        <taxon>Ecdysozoa</taxon>
        <taxon>Nematoda</taxon>
        <taxon>Chromadorea</taxon>
        <taxon>Rhabditida</taxon>
        <taxon>Rhabditina</taxon>
        <taxon>Rhabditomorpha</taxon>
        <taxon>Rhabditoidea</taxon>
        <taxon>Rhabditidae</taxon>
        <taxon>Peloderinae</taxon>
        <taxon>Caenorhabditis</taxon>
    </lineage>
</organism>
<evidence type="ECO:0000256" key="1">
    <source>
        <dbReference type="ARBA" id="ARBA00022723"/>
    </source>
</evidence>
<accession>G0MEU5</accession>
<dbReference type="GO" id="GO:0061630">
    <property type="term" value="F:ubiquitin protein ligase activity"/>
    <property type="evidence" value="ECO:0007669"/>
    <property type="project" value="EnsemblMetazoa"/>
</dbReference>
<dbReference type="OrthoDB" id="194358at2759"/>
<dbReference type="EMBL" id="GL379791">
    <property type="protein sequence ID" value="EGT52244.1"/>
    <property type="molecule type" value="Genomic_DNA"/>
</dbReference>
<name>G0MEU5_CAEBE</name>
<dbReference type="InterPro" id="IPR036770">
    <property type="entry name" value="Ankyrin_rpt-contain_sf"/>
</dbReference>
<feature type="repeat" description="ANK" evidence="4">
    <location>
        <begin position="414"/>
        <end position="446"/>
    </location>
</feature>
<protein>
    <submittedName>
        <fullName evidence="9">CBN-BRD-1 protein</fullName>
    </submittedName>
</protein>
<dbReference type="SUPFAM" id="SSF48403">
    <property type="entry name" value="Ankyrin repeat"/>
    <property type="match status" value="1"/>
</dbReference>
<evidence type="ECO:0000259" key="8">
    <source>
        <dbReference type="PROSITE" id="PS50172"/>
    </source>
</evidence>
<keyword evidence="1" id="KW-0479">Metal-binding</keyword>
<dbReference type="SUPFAM" id="SSF52113">
    <property type="entry name" value="BRCT domain"/>
    <property type="match status" value="1"/>
</dbReference>
<dbReference type="PROSITE" id="PS50088">
    <property type="entry name" value="ANK_REPEAT"/>
    <property type="match status" value="2"/>
</dbReference>
<gene>
    <name evidence="9" type="primary">Cbn-brd-1</name>
    <name evidence="9" type="ORF">CAEBREN_25878</name>
</gene>
<dbReference type="PROSITE" id="PS50089">
    <property type="entry name" value="ZF_RING_2"/>
    <property type="match status" value="1"/>
</dbReference>
<dbReference type="InterPro" id="IPR001841">
    <property type="entry name" value="Znf_RING"/>
</dbReference>
<dbReference type="FunCoup" id="G0MEU5">
    <property type="interactions" value="172"/>
</dbReference>
<evidence type="ECO:0000256" key="6">
    <source>
        <dbReference type="SAM" id="MobiDB-lite"/>
    </source>
</evidence>
<dbReference type="Gene3D" id="3.40.50.10190">
    <property type="entry name" value="BRCT domain"/>
    <property type="match status" value="1"/>
</dbReference>
<feature type="region of interest" description="Disordered" evidence="6">
    <location>
        <begin position="229"/>
        <end position="266"/>
    </location>
</feature>
<keyword evidence="2 5" id="KW-0863">Zinc-finger</keyword>
<dbReference type="SMART" id="SM00184">
    <property type="entry name" value="RING"/>
    <property type="match status" value="1"/>
</dbReference>
<proteinExistence type="predicted"/>
<dbReference type="PANTHER" id="PTHR22956:SF15">
    <property type="entry name" value="DOMAIN OF UNKNOWN FUNCTION WSN DOMAIN-CONTAINING PROTEIN"/>
    <property type="match status" value="1"/>
</dbReference>
<dbReference type="STRING" id="135651.G0MEU5"/>
<keyword evidence="3" id="KW-0862">Zinc</keyword>
<keyword evidence="4" id="KW-0040">ANK repeat</keyword>
<dbReference type="SUPFAM" id="SSF57850">
    <property type="entry name" value="RING/U-box"/>
    <property type="match status" value="1"/>
</dbReference>
<dbReference type="AlphaFoldDB" id="G0MEU5"/>
<feature type="domain" description="BRCT" evidence="8">
    <location>
        <begin position="602"/>
        <end position="693"/>
    </location>
</feature>
<dbReference type="InterPro" id="IPR053345">
    <property type="entry name" value="Ankyrin_repeat-containing"/>
</dbReference>
<dbReference type="Pfam" id="PF12796">
    <property type="entry name" value="Ank_2"/>
    <property type="match status" value="1"/>
</dbReference>
<dbReference type="InterPro" id="IPR017907">
    <property type="entry name" value="Znf_RING_CS"/>
</dbReference>
<feature type="region of interest" description="Disordered" evidence="6">
    <location>
        <begin position="155"/>
        <end position="200"/>
    </location>
</feature>
<keyword evidence="10" id="KW-1185">Reference proteome</keyword>
<dbReference type="Gene3D" id="1.25.40.20">
    <property type="entry name" value="Ankyrin repeat-containing domain"/>
    <property type="match status" value="1"/>
</dbReference>
<dbReference type="eggNOG" id="KOG4362">
    <property type="taxonomic scope" value="Eukaryota"/>
</dbReference>
<dbReference type="PROSITE" id="PS50172">
    <property type="entry name" value="BRCT"/>
    <property type="match status" value="1"/>
</dbReference>
<dbReference type="InterPro" id="IPR013083">
    <property type="entry name" value="Znf_RING/FYVE/PHD"/>
</dbReference>
<feature type="repeat" description="ANK" evidence="4">
    <location>
        <begin position="380"/>
        <end position="412"/>
    </location>
</feature>
<sequence>MFENTKRALELFQEKIECVQCKRSTKDLQYLGTSCKHAFCWDCISGFSQKVPGRRSSANRHQCPSCAFPLDISKITGAHMLNTCFGNLDELRTLLENATATPFTQADIACTQNVFDKEKTPEGAVDRFLETQSHMPDELGQIDEDESEVKEKIVNRENNSASPELDLFHDYSKESKSERSSTKRSSTSKELERKPKRTSVLKAKIKNEPADGPAFDLFASQIPQRTHENDLLTPFVRRRSTAPSSTGVGKYAQPFGSNENNDDDDPFTKQIVLTKRQASLDQLARKEPKLEVQDHEPPSVSSTSTRSRKSSIKLENIDRRSQSPMSFGEKSMSLKPEQRRSSYGTRRGEVVIINSILNHRIPQLQSAVDAGTCVNEKDNEGKTPLYIAVEQNSIEAVRILVEANAIINASCGATFETTLHEAVRRGNPQMVEYLLSKGASMKIKNSVGKTAEDLAKNDARIKKVMDKVKNEQRILQPVIPPPKSRIHFVQLIDDKMLKESEKQKLPGKINIVASDMDTPTHFVVDVDPTTGVFNISKEHIGEVLKAIIKPGMLVSLDWLKACIKDPSKVDDDRSYSVKKVRWMEGEMFENTIDIWKKTINRMQPKLFAGCQFYIPKPKYTFLDRATLIEIVRSAGGKASGRDYALSENGTTPYHNANLKPNFVIYSLSHDIGDKFRDCTKYNLVSEQWLIEAILSCSLNTPPH</sequence>
<dbReference type="GO" id="GO:0016567">
    <property type="term" value="P:protein ubiquitination"/>
    <property type="evidence" value="ECO:0007669"/>
    <property type="project" value="EnsemblMetazoa"/>
</dbReference>
<dbReference type="InterPro" id="IPR002110">
    <property type="entry name" value="Ankyrin_rpt"/>
</dbReference>
<dbReference type="SMART" id="SM00248">
    <property type="entry name" value="ANK"/>
    <property type="match status" value="2"/>
</dbReference>
<dbReference type="PROSITE" id="PS00518">
    <property type="entry name" value="ZF_RING_1"/>
    <property type="match status" value="1"/>
</dbReference>
<evidence type="ECO:0000256" key="3">
    <source>
        <dbReference type="ARBA" id="ARBA00022833"/>
    </source>
</evidence>
<evidence type="ECO:0000256" key="4">
    <source>
        <dbReference type="PROSITE-ProRule" id="PRU00023"/>
    </source>
</evidence>
<dbReference type="PROSITE" id="PS50297">
    <property type="entry name" value="ANK_REP_REGION"/>
    <property type="match status" value="2"/>
</dbReference>
<evidence type="ECO:0000313" key="10">
    <source>
        <dbReference type="Proteomes" id="UP000008068"/>
    </source>
</evidence>
<dbReference type="InterPro" id="IPR036420">
    <property type="entry name" value="BRCT_dom_sf"/>
</dbReference>
<evidence type="ECO:0000256" key="5">
    <source>
        <dbReference type="PROSITE-ProRule" id="PRU00175"/>
    </source>
</evidence>
<dbReference type="InParanoid" id="G0MEU5"/>